<dbReference type="GeneID" id="48948078"/>
<dbReference type="OrthoDB" id="9804062at2"/>
<feature type="binding site" evidence="6 7">
    <location>
        <position position="15"/>
    </location>
    <ligand>
        <name>Zn(2+)</name>
        <dbReference type="ChEBI" id="CHEBI:29105"/>
    </ligand>
</feature>
<feature type="binding site" evidence="6 7">
    <location>
        <position position="40"/>
    </location>
    <ligand>
        <name>Zn(2+)</name>
        <dbReference type="ChEBI" id="CHEBI:29105"/>
    </ligand>
</feature>
<dbReference type="GO" id="GO:0008233">
    <property type="term" value="F:peptidase activity"/>
    <property type="evidence" value="ECO:0007669"/>
    <property type="project" value="UniProtKB-KW"/>
</dbReference>
<evidence type="ECO:0000256" key="4">
    <source>
        <dbReference type="ARBA" id="ARBA00022840"/>
    </source>
</evidence>
<proteinExistence type="inferred from homology"/>
<keyword evidence="9" id="KW-0378">Hydrolase</keyword>
<gene>
    <name evidence="6" type="primary">clpX</name>
    <name evidence="9" type="ORF">Lrub_0955</name>
</gene>
<dbReference type="CDD" id="cd19497">
    <property type="entry name" value="RecA-like_ClpX"/>
    <property type="match status" value="1"/>
</dbReference>
<evidence type="ECO:0000313" key="9">
    <source>
        <dbReference type="EMBL" id="KTD48604.1"/>
    </source>
</evidence>
<dbReference type="RefSeq" id="WP_058531056.1">
    <property type="nucleotide sequence ID" value="NZ_CAAAIN010000001.1"/>
</dbReference>
<comment type="similarity">
    <text evidence="6 7">Belongs to the ClpX chaperone family.</text>
</comment>
<keyword evidence="2 6" id="KW-0547">Nucleotide-binding</keyword>
<comment type="function">
    <text evidence="6">ATP-dependent specificity component of the Clp protease. It directs the protease to specific substrates. Can perform chaperone functions in the absence of ClpP.</text>
</comment>
<dbReference type="Gene3D" id="6.20.220.10">
    <property type="entry name" value="ClpX chaperone, C4-type zinc finger domain"/>
    <property type="match status" value="1"/>
</dbReference>
<feature type="binding site" evidence="6 7">
    <location>
        <position position="18"/>
    </location>
    <ligand>
        <name>Zn(2+)</name>
        <dbReference type="ChEBI" id="CHEBI:29105"/>
    </ligand>
</feature>
<dbReference type="STRING" id="458.Lrub_0955"/>
<name>A0A0W0XVD1_9GAMM</name>
<dbReference type="GO" id="GO:0051082">
    <property type="term" value="F:unfolded protein binding"/>
    <property type="evidence" value="ECO:0007669"/>
    <property type="project" value="UniProtKB-UniRule"/>
</dbReference>
<dbReference type="Gene3D" id="1.10.8.60">
    <property type="match status" value="1"/>
</dbReference>
<dbReference type="Pfam" id="PF07724">
    <property type="entry name" value="AAA_2"/>
    <property type="match status" value="1"/>
</dbReference>
<dbReference type="GO" id="GO:0051603">
    <property type="term" value="P:proteolysis involved in protein catabolic process"/>
    <property type="evidence" value="ECO:0007669"/>
    <property type="project" value="TreeGrafter"/>
</dbReference>
<protein>
    <recommendedName>
        <fullName evidence="6">ATP-dependent Clp protease ATP-binding subunit ClpX</fullName>
    </recommendedName>
</protein>
<dbReference type="Pfam" id="PF10431">
    <property type="entry name" value="ClpB_D2-small"/>
    <property type="match status" value="1"/>
</dbReference>
<feature type="binding site" evidence="6">
    <location>
        <begin position="118"/>
        <end position="125"/>
    </location>
    <ligand>
        <name>ATP</name>
        <dbReference type="ChEBI" id="CHEBI:30616"/>
    </ligand>
</feature>
<keyword evidence="1 6" id="KW-0479">Metal-binding</keyword>
<dbReference type="GO" id="GO:0008270">
    <property type="term" value="F:zinc ion binding"/>
    <property type="evidence" value="ECO:0007669"/>
    <property type="project" value="UniProtKB-UniRule"/>
</dbReference>
<keyword evidence="4 6" id="KW-0067">ATP-binding</keyword>
<dbReference type="GO" id="GO:0005524">
    <property type="term" value="F:ATP binding"/>
    <property type="evidence" value="ECO:0007669"/>
    <property type="project" value="UniProtKB-UniRule"/>
</dbReference>
<organism evidence="9 10">
    <name type="scientific">Legionella rubrilucens</name>
    <dbReference type="NCBI Taxonomy" id="458"/>
    <lineage>
        <taxon>Bacteria</taxon>
        <taxon>Pseudomonadati</taxon>
        <taxon>Pseudomonadota</taxon>
        <taxon>Gammaproteobacteria</taxon>
        <taxon>Legionellales</taxon>
        <taxon>Legionellaceae</taxon>
        <taxon>Legionella</taxon>
    </lineage>
</organism>
<keyword evidence="5 6" id="KW-0143">Chaperone</keyword>
<evidence type="ECO:0000256" key="3">
    <source>
        <dbReference type="ARBA" id="ARBA00022833"/>
    </source>
</evidence>
<dbReference type="InterPro" id="IPR010603">
    <property type="entry name" value="Znf_CppX_C4"/>
</dbReference>
<dbReference type="HAMAP" id="MF_00175">
    <property type="entry name" value="ClpX"/>
    <property type="match status" value="1"/>
</dbReference>
<dbReference type="FunFam" id="3.40.50.300:FF:000005">
    <property type="entry name" value="ATP-dependent Clp protease ATP-binding subunit ClpX"/>
    <property type="match status" value="1"/>
</dbReference>
<evidence type="ECO:0000256" key="1">
    <source>
        <dbReference type="ARBA" id="ARBA00022723"/>
    </source>
</evidence>
<dbReference type="GO" id="GO:0140662">
    <property type="term" value="F:ATP-dependent protein folding chaperone"/>
    <property type="evidence" value="ECO:0007669"/>
    <property type="project" value="InterPro"/>
</dbReference>
<dbReference type="SMART" id="SM00382">
    <property type="entry name" value="AAA"/>
    <property type="match status" value="1"/>
</dbReference>
<evidence type="ECO:0000256" key="7">
    <source>
        <dbReference type="PROSITE-ProRule" id="PRU01250"/>
    </source>
</evidence>
<dbReference type="PROSITE" id="PS51902">
    <property type="entry name" value="CLPX_ZB"/>
    <property type="match status" value="1"/>
</dbReference>
<dbReference type="NCBIfam" id="NF003745">
    <property type="entry name" value="PRK05342.1"/>
    <property type="match status" value="1"/>
</dbReference>
<dbReference type="InterPro" id="IPR027417">
    <property type="entry name" value="P-loop_NTPase"/>
</dbReference>
<dbReference type="Gene3D" id="3.40.50.300">
    <property type="entry name" value="P-loop containing nucleotide triphosphate hydrolases"/>
    <property type="match status" value="1"/>
</dbReference>
<dbReference type="InterPro" id="IPR019489">
    <property type="entry name" value="Clp_ATPase_C"/>
</dbReference>
<evidence type="ECO:0000259" key="8">
    <source>
        <dbReference type="PROSITE" id="PS51902"/>
    </source>
</evidence>
<dbReference type="EMBL" id="LNYT01000007">
    <property type="protein sequence ID" value="KTD48604.1"/>
    <property type="molecule type" value="Genomic_DNA"/>
</dbReference>
<keyword evidence="10" id="KW-1185">Reference proteome</keyword>
<dbReference type="InterPro" id="IPR050052">
    <property type="entry name" value="ATP-dep_Clp_protease_ClpX"/>
</dbReference>
<dbReference type="GO" id="GO:0046983">
    <property type="term" value="F:protein dimerization activity"/>
    <property type="evidence" value="ECO:0007669"/>
    <property type="project" value="UniProtKB-UniRule"/>
</dbReference>
<evidence type="ECO:0000256" key="6">
    <source>
        <dbReference type="HAMAP-Rule" id="MF_00175"/>
    </source>
</evidence>
<reference evidence="9 10" key="1">
    <citation type="submission" date="2015-11" db="EMBL/GenBank/DDBJ databases">
        <title>Genomic analysis of 38 Legionella species identifies large and diverse effector repertoires.</title>
        <authorList>
            <person name="Burstein D."/>
            <person name="Amaro F."/>
            <person name="Zusman T."/>
            <person name="Lifshitz Z."/>
            <person name="Cohen O."/>
            <person name="Gilbert J.A."/>
            <person name="Pupko T."/>
            <person name="Shuman H.A."/>
            <person name="Segal G."/>
        </authorList>
    </citation>
    <scope>NUCLEOTIDE SEQUENCE [LARGE SCALE GENOMIC DNA]</scope>
    <source>
        <strain evidence="9 10">WA-270A-C2</strain>
    </source>
</reference>
<accession>A0A0W0XVD1</accession>
<evidence type="ECO:0000256" key="2">
    <source>
        <dbReference type="ARBA" id="ARBA00022741"/>
    </source>
</evidence>
<dbReference type="PATRIC" id="fig|458.5.peg.990"/>
<dbReference type="SUPFAM" id="SSF52540">
    <property type="entry name" value="P-loop containing nucleoside triphosphate hydrolases"/>
    <property type="match status" value="1"/>
</dbReference>
<dbReference type="InterPro" id="IPR004487">
    <property type="entry name" value="Clp_protease_ATP-bd_su_ClpX"/>
</dbReference>
<dbReference type="PANTHER" id="PTHR48102">
    <property type="entry name" value="ATP-DEPENDENT CLP PROTEASE ATP-BINDING SUBUNIT CLPX-LIKE, MITOCHONDRIAL-RELATED"/>
    <property type="match status" value="1"/>
</dbReference>
<dbReference type="FunFam" id="1.10.8.60:FF:000002">
    <property type="entry name" value="ATP-dependent Clp protease ATP-binding subunit ClpX"/>
    <property type="match status" value="1"/>
</dbReference>
<dbReference type="InterPro" id="IPR003593">
    <property type="entry name" value="AAA+_ATPase"/>
</dbReference>
<keyword evidence="9" id="KW-0645">Protease</keyword>
<comment type="caution">
    <text evidence="9">The sequence shown here is derived from an EMBL/GenBank/DDBJ whole genome shotgun (WGS) entry which is preliminary data.</text>
</comment>
<evidence type="ECO:0000313" key="10">
    <source>
        <dbReference type="Proteomes" id="UP000054608"/>
    </source>
</evidence>
<feature type="binding site" evidence="6 7">
    <location>
        <position position="37"/>
    </location>
    <ligand>
        <name>Zn(2+)</name>
        <dbReference type="ChEBI" id="CHEBI:29105"/>
    </ligand>
</feature>
<dbReference type="InterPro" id="IPR059188">
    <property type="entry name" value="Znf_CLPX-like"/>
</dbReference>
<dbReference type="GO" id="GO:0051301">
    <property type="term" value="P:cell division"/>
    <property type="evidence" value="ECO:0007669"/>
    <property type="project" value="TreeGrafter"/>
</dbReference>
<dbReference type="InterPro" id="IPR038366">
    <property type="entry name" value="Znf_CppX_C4_sf"/>
</dbReference>
<dbReference type="InterPro" id="IPR046425">
    <property type="entry name" value="ClpX_bact"/>
</dbReference>
<dbReference type="GO" id="GO:0016887">
    <property type="term" value="F:ATP hydrolysis activity"/>
    <property type="evidence" value="ECO:0007669"/>
    <property type="project" value="InterPro"/>
</dbReference>
<keyword evidence="3 6" id="KW-0862">Zinc</keyword>
<dbReference type="Proteomes" id="UP000054608">
    <property type="component" value="Unassembled WGS sequence"/>
</dbReference>
<evidence type="ECO:0000256" key="5">
    <source>
        <dbReference type="ARBA" id="ARBA00023186"/>
    </source>
</evidence>
<dbReference type="AlphaFoldDB" id="A0A0W0XVD1"/>
<dbReference type="InterPro" id="IPR003959">
    <property type="entry name" value="ATPase_AAA_core"/>
</dbReference>
<dbReference type="Pfam" id="PF06689">
    <property type="entry name" value="zf-C4_ClpX"/>
    <property type="match status" value="1"/>
</dbReference>
<comment type="subunit">
    <text evidence="6">Component of the ClpX-ClpP complex. Forms a hexameric ring that, in the presence of ATP, binds to fourteen ClpP subunits assembled into a disk-like structure with a central cavity, resembling the structure of eukaryotic proteasomes.</text>
</comment>
<feature type="domain" description="ClpX-type ZB" evidence="8">
    <location>
        <begin position="3"/>
        <end position="56"/>
    </location>
</feature>
<dbReference type="SMART" id="SM00994">
    <property type="entry name" value="zf-C4_ClpX"/>
    <property type="match status" value="1"/>
</dbReference>
<dbReference type="NCBIfam" id="TIGR00382">
    <property type="entry name" value="clpX"/>
    <property type="match status" value="1"/>
</dbReference>
<dbReference type="SUPFAM" id="SSF57716">
    <property type="entry name" value="Glucocorticoid receptor-like (DNA-binding domain)"/>
    <property type="match status" value="1"/>
</dbReference>
<sequence length="422" mass="46627">MSKTGNSDGDKILYCSFCGKSQHEVKKLIAGPSVFVCDECVELCNDIIREETQDVAEESESHLPTPREISQFLDEYVIGQPHAKKVLSVAVYNHYKRLQHKTEDGIELGKSNILLIGPTGSGKTLLAQTLARLLNVPFTMADATTLTEAGYVGEDVENIIQKLLQKCDYDVEKAQQGIVYIDEIDKISRKSDNPSITRDVSGEGVQQALLKLIEGTVASVPPQGGRKHPQQEFLQVDTSNILFICGGAFAGLEKVIRERSDKSGIGFAAQLKNQKDSKINEKILESLESEDLVKYGLIPEFVGRLPVVTTLHELDEEALIDILTRPKNALTKQFHALFKMEDVELEFRDEALHQIAKKALERKIGARGLRAILENILLDTMYDLPSLDGIKKVVIDENVVNNTGKPILIFEGDESKQSAAGG</sequence>
<dbReference type="PANTHER" id="PTHR48102:SF7">
    <property type="entry name" value="ATP-DEPENDENT CLP PROTEASE ATP-BINDING SUBUNIT CLPX-LIKE, MITOCHONDRIAL"/>
    <property type="match status" value="1"/>
</dbReference>
<dbReference type="GO" id="GO:0009376">
    <property type="term" value="C:HslUV protease complex"/>
    <property type="evidence" value="ECO:0007669"/>
    <property type="project" value="TreeGrafter"/>
</dbReference>
<dbReference type="SMART" id="SM01086">
    <property type="entry name" value="ClpB_D2-small"/>
    <property type="match status" value="1"/>
</dbReference>